<reference evidence="2" key="1">
    <citation type="submission" date="2023-06" db="EMBL/GenBank/DDBJ databases">
        <title>Genome-scale phylogeny and comparative genomics of the fungal order Sordariales.</title>
        <authorList>
            <consortium name="Lawrence Berkeley National Laboratory"/>
            <person name="Hensen N."/>
            <person name="Bonometti L."/>
            <person name="Westerberg I."/>
            <person name="Brannstrom I.O."/>
            <person name="Guillou S."/>
            <person name="Cros-Aarteil S."/>
            <person name="Calhoun S."/>
            <person name="Haridas S."/>
            <person name="Kuo A."/>
            <person name="Mondo S."/>
            <person name="Pangilinan J."/>
            <person name="Riley R."/>
            <person name="Labutti K."/>
            <person name="Andreopoulos B."/>
            <person name="Lipzen A."/>
            <person name="Chen C."/>
            <person name="Yanf M."/>
            <person name="Daum C."/>
            <person name="Ng V."/>
            <person name="Clum A."/>
            <person name="Steindorff A."/>
            <person name="Ohm R."/>
            <person name="Martin F."/>
            <person name="Silar P."/>
            <person name="Natvig D."/>
            <person name="Lalanne C."/>
            <person name="Gautier V."/>
            <person name="Ament-Velasquez S.L."/>
            <person name="Kruys A."/>
            <person name="Hutchinson M.I."/>
            <person name="Powell A.J."/>
            <person name="Barry K."/>
            <person name="Miller A.N."/>
            <person name="Grigoriev I.V."/>
            <person name="Debuchy R."/>
            <person name="Gladieux P."/>
            <person name="Thoren M.H."/>
            <person name="Johannesson H."/>
        </authorList>
    </citation>
    <scope>NUCLEOTIDE SEQUENCE</scope>
    <source>
        <strain evidence="2">PSN4</strain>
    </source>
</reference>
<feature type="region of interest" description="Disordered" evidence="1">
    <location>
        <begin position="1"/>
        <end position="24"/>
    </location>
</feature>
<sequence length="487" mass="55255">MSSAPDTDLPGPVTAVADTHNQEHHQRVEYNVTQMEGIHTRKKKKKNKSGKGKKRATGFEEYYCDPPMTPAEFEEEREVQYPLHRPFVNRIEDAIRRYRASRRLDNERSKAFTRYLLLGGVDATARQFTGISGLDDEFMEERTKTDVRDMAADDVIARGEAGKWDARFYNPDYPEHWDVDFAGVAAGFFSESLLAVSCSDMRSYRVGVEVVSNFLNYLDRHDVCPEYIDDIRKARQICEVAPDEMTAIMDVCEHLPGLYNTAASMLFPQEIEDEMLGSYSPPSAEDLDKDQARTVFGVNLALLLDPEHGQRVGAKAAEQKLGVIETTKQAFEIVNISLADEKARARYGKINKYLARDKFKVERCGYLTVRPTVVQDRYDVPAGMAAPAKVGDDSLVFFLEEKLLKRLKVGMILELVVATMNEGVRFIRHVLNVYPTFHTFLPQELMLRYKAPVDSNRGRHVVDDGGDDDEHNTPKDIVSDHPETDED</sequence>
<dbReference type="Proteomes" id="UP001239445">
    <property type="component" value="Unassembled WGS sequence"/>
</dbReference>
<feature type="compositionally biased region" description="Basic and acidic residues" evidence="1">
    <location>
        <begin position="471"/>
        <end position="487"/>
    </location>
</feature>
<gene>
    <name evidence="2" type="ORF">QBC47DRAFT_68967</name>
</gene>
<dbReference type="InterPro" id="IPR018606">
    <property type="entry name" value="Arb1"/>
</dbReference>
<proteinExistence type="predicted"/>
<evidence type="ECO:0000313" key="3">
    <source>
        <dbReference type="Proteomes" id="UP001239445"/>
    </source>
</evidence>
<dbReference type="GO" id="GO:0031047">
    <property type="term" value="P:regulatory ncRNA-mediated gene silencing"/>
    <property type="evidence" value="ECO:0007669"/>
    <property type="project" value="InterPro"/>
</dbReference>
<organism evidence="2 3">
    <name type="scientific">Echria macrotheca</name>
    <dbReference type="NCBI Taxonomy" id="438768"/>
    <lineage>
        <taxon>Eukaryota</taxon>
        <taxon>Fungi</taxon>
        <taxon>Dikarya</taxon>
        <taxon>Ascomycota</taxon>
        <taxon>Pezizomycotina</taxon>
        <taxon>Sordariomycetes</taxon>
        <taxon>Sordariomycetidae</taxon>
        <taxon>Sordariales</taxon>
        <taxon>Schizotheciaceae</taxon>
        <taxon>Echria</taxon>
    </lineage>
</organism>
<evidence type="ECO:0000256" key="1">
    <source>
        <dbReference type="SAM" id="MobiDB-lite"/>
    </source>
</evidence>
<dbReference type="GO" id="GO:0033167">
    <property type="term" value="C:ARC complex"/>
    <property type="evidence" value="ECO:0007669"/>
    <property type="project" value="InterPro"/>
</dbReference>
<feature type="compositionally biased region" description="Basic residues" evidence="1">
    <location>
        <begin position="40"/>
        <end position="55"/>
    </location>
</feature>
<protein>
    <submittedName>
        <fullName evidence="2">Argonaute complex, subunit Arb1</fullName>
    </submittedName>
</protein>
<feature type="region of interest" description="Disordered" evidence="1">
    <location>
        <begin position="36"/>
        <end position="55"/>
    </location>
</feature>
<name>A0AAJ0B5V4_9PEZI</name>
<evidence type="ECO:0000313" key="2">
    <source>
        <dbReference type="EMBL" id="KAK1752259.1"/>
    </source>
</evidence>
<accession>A0AAJ0B5V4</accession>
<comment type="caution">
    <text evidence="2">The sequence shown here is derived from an EMBL/GenBank/DDBJ whole genome shotgun (WGS) entry which is preliminary data.</text>
</comment>
<dbReference type="EMBL" id="MU839840">
    <property type="protein sequence ID" value="KAK1752259.1"/>
    <property type="molecule type" value="Genomic_DNA"/>
</dbReference>
<keyword evidence="3" id="KW-1185">Reference proteome</keyword>
<feature type="region of interest" description="Disordered" evidence="1">
    <location>
        <begin position="458"/>
        <end position="487"/>
    </location>
</feature>
<dbReference type="Pfam" id="PF09692">
    <property type="entry name" value="Arb1"/>
    <property type="match status" value="1"/>
</dbReference>
<dbReference type="AlphaFoldDB" id="A0AAJ0B5V4"/>